<reference evidence="3" key="1">
    <citation type="submission" date="2020-11" db="EMBL/GenBank/DDBJ databases">
        <authorList>
            <person name="Tran Van P."/>
        </authorList>
    </citation>
    <scope>NUCLEOTIDE SEQUENCE</scope>
</reference>
<protein>
    <submittedName>
        <fullName evidence="3">Uncharacterized protein</fullName>
    </submittedName>
</protein>
<organism evidence="3">
    <name type="scientific">Darwinula stevensoni</name>
    <dbReference type="NCBI Taxonomy" id="69355"/>
    <lineage>
        <taxon>Eukaryota</taxon>
        <taxon>Metazoa</taxon>
        <taxon>Ecdysozoa</taxon>
        <taxon>Arthropoda</taxon>
        <taxon>Crustacea</taxon>
        <taxon>Oligostraca</taxon>
        <taxon>Ostracoda</taxon>
        <taxon>Podocopa</taxon>
        <taxon>Podocopida</taxon>
        <taxon>Darwinulocopina</taxon>
        <taxon>Darwinuloidea</taxon>
        <taxon>Darwinulidae</taxon>
        <taxon>Darwinula</taxon>
    </lineage>
</organism>
<accession>A0A7R9FTD1</accession>
<sequence>MEVQGKDMGDREMQEYIANINKQEMAKNELETKKQQVAQLEAEDLELEREKILEANFKWRQSQMLMEFACKQLAIAVTKWQSIPQLPEDALEQRYAVASEARNNLTAAAQNIQGAHRYLDNITFPYCTPDEVETLQRATMYVYTDMQNLERHEHAEKCYVTTHKRAAALLQWFDQVLTTSILKDLADVNEKVKDKTLALRRERVRLIKDKGREGRGEEKRLLMKITGMSRIFKAGIRNDEKENPQMEKTWGRSVDISLDADSVAFGASMDAEMAALEARLNAGEVVRVDSAMPDDEWRKQVMSPGELAPVPTREELFGRIDELTKQHREEAEALKREQEQIQQRVNAELQEKLNARRQRRARRSVEEKERAAYA</sequence>
<evidence type="ECO:0000256" key="1">
    <source>
        <dbReference type="SAM" id="Coils"/>
    </source>
</evidence>
<keyword evidence="1" id="KW-0175">Coiled coil</keyword>
<dbReference type="Proteomes" id="UP000677054">
    <property type="component" value="Unassembled WGS sequence"/>
</dbReference>
<feature type="compositionally biased region" description="Basic and acidic residues" evidence="2">
    <location>
        <begin position="363"/>
        <end position="374"/>
    </location>
</feature>
<dbReference type="PANTHER" id="PTHR21974">
    <property type="entry name" value="RE15880P"/>
    <property type="match status" value="1"/>
</dbReference>
<evidence type="ECO:0000313" key="4">
    <source>
        <dbReference type="Proteomes" id="UP000677054"/>
    </source>
</evidence>
<dbReference type="OrthoDB" id="6432391at2759"/>
<name>A0A7R9FTD1_9CRUS</name>
<dbReference type="EMBL" id="LR909194">
    <property type="protein sequence ID" value="CAD7254439.1"/>
    <property type="molecule type" value="Genomic_DNA"/>
</dbReference>
<dbReference type="PANTHER" id="PTHR21974:SF2">
    <property type="entry name" value="RE15880P"/>
    <property type="match status" value="1"/>
</dbReference>
<evidence type="ECO:0000256" key="2">
    <source>
        <dbReference type="SAM" id="MobiDB-lite"/>
    </source>
</evidence>
<dbReference type="AlphaFoldDB" id="A0A7R9FTD1"/>
<dbReference type="GO" id="GO:0005929">
    <property type="term" value="C:cilium"/>
    <property type="evidence" value="ECO:0007669"/>
    <property type="project" value="TreeGrafter"/>
</dbReference>
<keyword evidence="4" id="KW-1185">Reference proteome</keyword>
<feature type="coiled-coil region" evidence="1">
    <location>
        <begin position="13"/>
        <end position="55"/>
    </location>
</feature>
<gene>
    <name evidence="3" type="ORF">DSTB1V02_LOCUS14185</name>
</gene>
<evidence type="ECO:0000313" key="3">
    <source>
        <dbReference type="EMBL" id="CAD7254439.1"/>
    </source>
</evidence>
<dbReference type="EMBL" id="CAJPEV010009676">
    <property type="protein sequence ID" value="CAG0905761.1"/>
    <property type="molecule type" value="Genomic_DNA"/>
</dbReference>
<proteinExistence type="predicted"/>
<feature type="region of interest" description="Disordered" evidence="2">
    <location>
        <begin position="350"/>
        <end position="374"/>
    </location>
</feature>